<dbReference type="PANTHER" id="PTHR11362">
    <property type="entry name" value="PHOSPHATIDYLETHANOLAMINE-BINDING PROTEIN"/>
    <property type="match status" value="1"/>
</dbReference>
<dbReference type="EMBL" id="MF197864">
    <property type="protein sequence ID" value="ASK38718.1"/>
    <property type="molecule type" value="Genomic_DNA"/>
</dbReference>
<dbReference type="InterPro" id="IPR035810">
    <property type="entry name" value="PEBP_euk"/>
</dbReference>
<dbReference type="CDD" id="cd00866">
    <property type="entry name" value="PEBP_euk"/>
    <property type="match status" value="1"/>
</dbReference>
<evidence type="ECO:0000256" key="1">
    <source>
        <dbReference type="SAM" id="SignalP"/>
    </source>
</evidence>
<evidence type="ECO:0000313" key="2">
    <source>
        <dbReference type="EMBL" id="ASK38718.1"/>
    </source>
</evidence>
<dbReference type="InterPro" id="IPR036610">
    <property type="entry name" value="PEBP-like_sf"/>
</dbReference>
<protein>
    <submittedName>
        <fullName evidence="2">PEBP-like protein</fullName>
    </submittedName>
</protein>
<name>A0A3G1IHJ6_PAEDI</name>
<feature type="signal peptide" evidence="1">
    <location>
        <begin position="1"/>
        <end position="19"/>
    </location>
</feature>
<dbReference type="Gene3D" id="3.90.280.10">
    <property type="entry name" value="PEBP-like"/>
    <property type="match status" value="1"/>
</dbReference>
<proteinExistence type="predicted"/>
<dbReference type="GO" id="GO:0005543">
    <property type="term" value="F:phospholipid binding"/>
    <property type="evidence" value="ECO:0007669"/>
    <property type="project" value="TreeGrafter"/>
</dbReference>
<dbReference type="GO" id="GO:0030162">
    <property type="term" value="P:regulation of proteolysis"/>
    <property type="evidence" value="ECO:0007669"/>
    <property type="project" value="TreeGrafter"/>
</dbReference>
<dbReference type="PANTHER" id="PTHR11362:SF148">
    <property type="entry name" value="CARBOXYPEPTIDASE Y INHIBITOR"/>
    <property type="match status" value="1"/>
</dbReference>
<feature type="chain" id="PRO_5018334917" evidence="1">
    <location>
        <begin position="20"/>
        <end position="215"/>
    </location>
</feature>
<dbReference type="GO" id="GO:0030414">
    <property type="term" value="F:peptidase inhibitor activity"/>
    <property type="evidence" value="ECO:0007669"/>
    <property type="project" value="TreeGrafter"/>
</dbReference>
<gene>
    <name evidence="2" type="primary">pvR1</name>
</gene>
<keyword evidence="1" id="KW-0732">Signal</keyword>
<reference evidence="2" key="1">
    <citation type="journal article" date="2017" name="Chem. Commun. (Camb.)">
        <title>Genetic and chemical characterisation of the cornexistin pathway provides further insight into maleidride biosynthesis.</title>
        <authorList>
            <person name="Williams K."/>
            <person name="Szwalbe A.J."/>
            <person name="Dickson C."/>
            <person name="Desson T.R."/>
            <person name="Mulholland N.P."/>
            <person name="Vincent J.L."/>
            <person name="Clough J.M."/>
            <person name="Bailey A.M."/>
            <person name="Butts C.P."/>
            <person name="Willis C.L."/>
            <person name="Simpson T.J."/>
            <person name="Cox R.J."/>
        </authorList>
    </citation>
    <scope>NUCLEOTIDE SEQUENCE</scope>
</reference>
<dbReference type="AlphaFoldDB" id="A0A3G1IHJ6"/>
<dbReference type="GO" id="GO:0046578">
    <property type="term" value="P:regulation of Ras protein signal transduction"/>
    <property type="evidence" value="ECO:0007669"/>
    <property type="project" value="TreeGrafter"/>
</dbReference>
<dbReference type="SUPFAM" id="SSF49777">
    <property type="entry name" value="PEBP-like"/>
    <property type="match status" value="1"/>
</dbReference>
<organism evidence="2">
    <name type="scientific">Paecilomyces divaricatus</name>
    <name type="common">Penicillium divaricatum</name>
    <dbReference type="NCBI Taxonomy" id="644132"/>
    <lineage>
        <taxon>Eukaryota</taxon>
        <taxon>Fungi</taxon>
        <taxon>Dikarya</taxon>
        <taxon>Ascomycota</taxon>
        <taxon>Pezizomycotina</taxon>
        <taxon>Eurotiomycetes</taxon>
        <taxon>Eurotiomycetidae</taxon>
        <taxon>Eurotiales</taxon>
        <taxon>Thermoascaceae</taxon>
        <taxon>Paecilomyces</taxon>
    </lineage>
</organism>
<accession>A0A3G1IHJ6</accession>
<sequence>MRPDLWLLLALVCLPLIAAQTPPGYWPKTPRGLDVIFRDQQLIQPGQLVLPDDAIDPPVFGRQGLSVFQSYLAVMIDVEVNHEGTATPLVHWLQPDLKVRDPFTGRLARLSDEDVPYVGPRPVPGPRHTYVLLLFEQPTTYRFPECFSSTRPISVDTRSGFNLAQFMHVAGLQEPIAASYFTARNEETPSAPPPRVTTTSLSTAPCATPTRFVWC</sequence>